<keyword evidence="7" id="KW-1185">Reference proteome</keyword>
<keyword evidence="2" id="KW-0378">Hydrolase</keyword>
<evidence type="ECO:0000256" key="1">
    <source>
        <dbReference type="ARBA" id="ARBA00022741"/>
    </source>
</evidence>
<keyword evidence="3" id="KW-0067">ATP-binding</keyword>
<dbReference type="GO" id="GO:0016787">
    <property type="term" value="F:hydrolase activity"/>
    <property type="evidence" value="ECO:0007669"/>
    <property type="project" value="UniProtKB-KW"/>
</dbReference>
<dbReference type="Pfam" id="PF00176">
    <property type="entry name" value="SNF2-rel_dom"/>
    <property type="match status" value="1"/>
</dbReference>
<evidence type="ECO:0000256" key="3">
    <source>
        <dbReference type="ARBA" id="ARBA00022840"/>
    </source>
</evidence>
<gene>
    <name evidence="6" type="ORF">O181_064544</name>
</gene>
<accession>A0A9Q3I3M6</accession>
<dbReference type="InterPro" id="IPR027417">
    <property type="entry name" value="P-loop_NTPase"/>
</dbReference>
<dbReference type="GO" id="GO:0006281">
    <property type="term" value="P:DNA repair"/>
    <property type="evidence" value="ECO:0007669"/>
    <property type="project" value="TreeGrafter"/>
</dbReference>
<dbReference type="InterPro" id="IPR000330">
    <property type="entry name" value="SNF2_N"/>
</dbReference>
<reference evidence="6" key="1">
    <citation type="submission" date="2021-03" db="EMBL/GenBank/DDBJ databases">
        <title>Draft genome sequence of rust myrtle Austropuccinia psidii MF-1, a brazilian biotype.</title>
        <authorList>
            <person name="Quecine M.C."/>
            <person name="Pachon D.M.R."/>
            <person name="Bonatelli M.L."/>
            <person name="Correr F.H."/>
            <person name="Franceschini L.M."/>
            <person name="Leite T.F."/>
            <person name="Margarido G.R.A."/>
            <person name="Almeida C.A."/>
            <person name="Ferrarezi J.A."/>
            <person name="Labate C.A."/>
        </authorList>
    </citation>
    <scope>NUCLEOTIDE SEQUENCE</scope>
    <source>
        <strain evidence="6">MF-1</strain>
    </source>
</reference>
<evidence type="ECO:0000313" key="7">
    <source>
        <dbReference type="Proteomes" id="UP000765509"/>
    </source>
</evidence>
<evidence type="ECO:0000256" key="2">
    <source>
        <dbReference type="ARBA" id="ARBA00022801"/>
    </source>
</evidence>
<evidence type="ECO:0000313" key="6">
    <source>
        <dbReference type="EMBL" id="MBW0524829.1"/>
    </source>
</evidence>
<proteinExistence type="predicted"/>
<dbReference type="GO" id="GO:0008094">
    <property type="term" value="F:ATP-dependent activity, acting on DNA"/>
    <property type="evidence" value="ECO:0007669"/>
    <property type="project" value="TreeGrafter"/>
</dbReference>
<comment type="caution">
    <text evidence="6">The sequence shown here is derived from an EMBL/GenBank/DDBJ whole genome shotgun (WGS) entry which is preliminary data.</text>
</comment>
<dbReference type="SUPFAM" id="SSF52540">
    <property type="entry name" value="P-loop containing nucleoside triphosphate hydrolases"/>
    <property type="match status" value="1"/>
</dbReference>
<dbReference type="OrthoDB" id="448448at2759"/>
<dbReference type="AlphaFoldDB" id="A0A9Q3I3M6"/>
<evidence type="ECO:0000259" key="5">
    <source>
        <dbReference type="Pfam" id="PF00176"/>
    </source>
</evidence>
<dbReference type="EMBL" id="AVOT02031312">
    <property type="protein sequence ID" value="MBW0524829.1"/>
    <property type="molecule type" value="Genomic_DNA"/>
</dbReference>
<feature type="region of interest" description="Disordered" evidence="4">
    <location>
        <begin position="1"/>
        <end position="34"/>
    </location>
</feature>
<sequence>MISQWIRPPHDDPAPVHCSNPPPPSSKDRTSFSLGSINPQWTSSSSFESLLTNTPLGRLLADDMGLVKTIQAISRIGTSKEWLITNPQHSTITIIIFPPHLITNWQSEISNHVQAGALQAKIYHGPTRHSLCKADILKCDIMITSYNNITQEFKQTHTSTSVIFKINWHHILLDEAQ</sequence>
<dbReference type="Gene3D" id="3.40.50.10810">
    <property type="entry name" value="Tandem AAA-ATPase domain"/>
    <property type="match status" value="1"/>
</dbReference>
<dbReference type="GO" id="GO:0005634">
    <property type="term" value="C:nucleus"/>
    <property type="evidence" value="ECO:0007669"/>
    <property type="project" value="TreeGrafter"/>
</dbReference>
<dbReference type="InterPro" id="IPR038718">
    <property type="entry name" value="SNF2-like_sf"/>
</dbReference>
<feature type="domain" description="SNF2 N-terminal" evidence="5">
    <location>
        <begin position="52"/>
        <end position="177"/>
    </location>
</feature>
<dbReference type="GO" id="GO:0005524">
    <property type="term" value="F:ATP binding"/>
    <property type="evidence" value="ECO:0007669"/>
    <property type="project" value="UniProtKB-KW"/>
</dbReference>
<name>A0A9Q3I3M6_9BASI</name>
<dbReference type="Proteomes" id="UP000765509">
    <property type="component" value="Unassembled WGS sequence"/>
</dbReference>
<dbReference type="PANTHER" id="PTHR45626">
    <property type="entry name" value="TRANSCRIPTION TERMINATION FACTOR 2-RELATED"/>
    <property type="match status" value="1"/>
</dbReference>
<keyword evidence="1" id="KW-0547">Nucleotide-binding</keyword>
<protein>
    <recommendedName>
        <fullName evidence="5">SNF2 N-terminal domain-containing protein</fullName>
    </recommendedName>
</protein>
<organism evidence="6 7">
    <name type="scientific">Austropuccinia psidii MF-1</name>
    <dbReference type="NCBI Taxonomy" id="1389203"/>
    <lineage>
        <taxon>Eukaryota</taxon>
        <taxon>Fungi</taxon>
        <taxon>Dikarya</taxon>
        <taxon>Basidiomycota</taxon>
        <taxon>Pucciniomycotina</taxon>
        <taxon>Pucciniomycetes</taxon>
        <taxon>Pucciniales</taxon>
        <taxon>Sphaerophragmiaceae</taxon>
        <taxon>Austropuccinia</taxon>
    </lineage>
</organism>
<evidence type="ECO:0000256" key="4">
    <source>
        <dbReference type="SAM" id="MobiDB-lite"/>
    </source>
</evidence>
<dbReference type="InterPro" id="IPR050628">
    <property type="entry name" value="SNF2_RAD54_helicase_TF"/>
</dbReference>